<dbReference type="CDD" id="cd11041">
    <property type="entry name" value="CYP503A1-like"/>
    <property type="match status" value="1"/>
</dbReference>
<dbReference type="GO" id="GO:0005506">
    <property type="term" value="F:iron ion binding"/>
    <property type="evidence" value="ECO:0007669"/>
    <property type="project" value="InterPro"/>
</dbReference>
<feature type="transmembrane region" description="Helical" evidence="10">
    <location>
        <begin position="6"/>
        <end position="26"/>
    </location>
</feature>
<keyword evidence="10" id="KW-1133">Transmembrane helix</keyword>
<feature type="compositionally biased region" description="Polar residues" evidence="9">
    <location>
        <begin position="440"/>
        <end position="457"/>
    </location>
</feature>
<keyword evidence="3 8" id="KW-0349">Heme</keyword>
<comment type="similarity">
    <text evidence="2 8">Belongs to the cytochrome P450 family.</text>
</comment>
<feature type="compositionally biased region" description="Basic and acidic residues" evidence="9">
    <location>
        <begin position="458"/>
        <end position="467"/>
    </location>
</feature>
<evidence type="ECO:0000256" key="1">
    <source>
        <dbReference type="ARBA" id="ARBA00001971"/>
    </source>
</evidence>
<gene>
    <name evidence="11" type="ORF">OHC33_006696</name>
</gene>
<feature type="region of interest" description="Disordered" evidence="9">
    <location>
        <begin position="440"/>
        <end position="481"/>
    </location>
</feature>
<evidence type="ECO:0000256" key="10">
    <source>
        <dbReference type="SAM" id="Phobius"/>
    </source>
</evidence>
<dbReference type="GO" id="GO:0004497">
    <property type="term" value="F:monooxygenase activity"/>
    <property type="evidence" value="ECO:0007669"/>
    <property type="project" value="UniProtKB-KW"/>
</dbReference>
<protein>
    <recommendedName>
        <fullName evidence="13">Cytochrome P450</fullName>
    </recommendedName>
</protein>
<evidence type="ECO:0000256" key="2">
    <source>
        <dbReference type="ARBA" id="ARBA00010617"/>
    </source>
</evidence>
<feature type="compositionally biased region" description="Polar residues" evidence="9">
    <location>
        <begin position="470"/>
        <end position="481"/>
    </location>
</feature>
<organism evidence="11 12">
    <name type="scientific">Knufia fluminis</name>
    <dbReference type="NCBI Taxonomy" id="191047"/>
    <lineage>
        <taxon>Eukaryota</taxon>
        <taxon>Fungi</taxon>
        <taxon>Dikarya</taxon>
        <taxon>Ascomycota</taxon>
        <taxon>Pezizomycotina</taxon>
        <taxon>Eurotiomycetes</taxon>
        <taxon>Chaetothyriomycetidae</taxon>
        <taxon>Chaetothyriales</taxon>
        <taxon>Trichomeriaceae</taxon>
        <taxon>Knufia</taxon>
    </lineage>
</organism>
<evidence type="ECO:0000256" key="8">
    <source>
        <dbReference type="RuleBase" id="RU000461"/>
    </source>
</evidence>
<evidence type="ECO:0000256" key="5">
    <source>
        <dbReference type="ARBA" id="ARBA00023002"/>
    </source>
</evidence>
<keyword evidence="4 8" id="KW-0479">Metal-binding</keyword>
<sequence>MPLVSLPLIAGAVISSTIIYIVTHAYKTTLNYRHVRWGGTRNPTWLKLLYARFKNLFFLQKQYAAFTDEYWSQGEACFVPSLLGDRVCLPSHELDWILEQPDNELSNHKALIEGLQLKHTAAEQYVLDSRSHEKIISRDLTRRLGGLTDVIADELSAAIDQEWGTSQEWKEVNPFATFIKVIARTSNRVFLGLPLCRNEKLVHSAIAFATAVVPCANFIRMIPNPLRPVMILLITLRNRKHRRDLAKIIAPEIQRRLAQMNSNPNSTKAAAPFVPHNDFLQWSIDAALKSENPRELDANVLIQRITLVNFAAIHTTTMTATNAFYDLISCPDSVSIVNELRQEIQEVLAQNDNAWTKYAVSQLHKLDSTLKESGRISPLAALMVERHVLKPGGMDTPLSKIHLPQGSVISVPSLAVHHDPSNYANAKEYRPLRFVEMRTSASVAATSPPDNVSTPQPDSRDDDKDYISKPGSNGTKSTANYNLSTTSPSFLTFSHGRHACPGRFFATHELKLMFAYLIQNYDFEVLNERPENVWAGAVGIPPMTRTVKVRRRQGV</sequence>
<dbReference type="GO" id="GO:0020037">
    <property type="term" value="F:heme binding"/>
    <property type="evidence" value="ECO:0007669"/>
    <property type="project" value="InterPro"/>
</dbReference>
<dbReference type="EMBL" id="JAKLMC020000016">
    <property type="protein sequence ID" value="KAK5952223.1"/>
    <property type="molecule type" value="Genomic_DNA"/>
</dbReference>
<dbReference type="InterPro" id="IPR001128">
    <property type="entry name" value="Cyt_P450"/>
</dbReference>
<dbReference type="InterPro" id="IPR036396">
    <property type="entry name" value="Cyt_P450_sf"/>
</dbReference>
<keyword evidence="7 8" id="KW-0503">Monooxygenase</keyword>
<name>A0AAN8EIG0_9EURO</name>
<evidence type="ECO:0000256" key="3">
    <source>
        <dbReference type="ARBA" id="ARBA00022617"/>
    </source>
</evidence>
<reference evidence="11 12" key="1">
    <citation type="submission" date="2022-12" db="EMBL/GenBank/DDBJ databases">
        <title>Genomic features and morphological characterization of a novel Knufia sp. strain isolated from spacecraft assembly facility.</title>
        <authorList>
            <person name="Teixeira M."/>
            <person name="Chander A.M."/>
            <person name="Stajich J.E."/>
            <person name="Venkateswaran K."/>
        </authorList>
    </citation>
    <scope>NUCLEOTIDE SEQUENCE [LARGE SCALE GENOMIC DNA]</scope>
    <source>
        <strain evidence="11 12">FJI-L2-BK-P2</strain>
    </source>
</reference>
<dbReference type="AlphaFoldDB" id="A0AAN8EIG0"/>
<keyword evidence="5 8" id="KW-0560">Oxidoreductase</keyword>
<dbReference type="PANTHER" id="PTHR46206:SF1">
    <property type="entry name" value="P450, PUTATIVE (EUROFUNG)-RELATED"/>
    <property type="match status" value="1"/>
</dbReference>
<evidence type="ECO:0000313" key="11">
    <source>
        <dbReference type="EMBL" id="KAK5952223.1"/>
    </source>
</evidence>
<evidence type="ECO:0000256" key="4">
    <source>
        <dbReference type="ARBA" id="ARBA00022723"/>
    </source>
</evidence>
<evidence type="ECO:0000256" key="9">
    <source>
        <dbReference type="SAM" id="MobiDB-lite"/>
    </source>
</evidence>
<dbReference type="SUPFAM" id="SSF48264">
    <property type="entry name" value="Cytochrome P450"/>
    <property type="match status" value="1"/>
</dbReference>
<dbReference type="Proteomes" id="UP001316803">
    <property type="component" value="Unassembled WGS sequence"/>
</dbReference>
<comment type="cofactor">
    <cofactor evidence="1">
        <name>heme</name>
        <dbReference type="ChEBI" id="CHEBI:30413"/>
    </cofactor>
</comment>
<dbReference type="GO" id="GO:0016705">
    <property type="term" value="F:oxidoreductase activity, acting on paired donors, with incorporation or reduction of molecular oxygen"/>
    <property type="evidence" value="ECO:0007669"/>
    <property type="project" value="InterPro"/>
</dbReference>
<dbReference type="PROSITE" id="PS00086">
    <property type="entry name" value="CYTOCHROME_P450"/>
    <property type="match status" value="1"/>
</dbReference>
<keyword evidence="10" id="KW-0472">Membrane</keyword>
<dbReference type="Gene3D" id="1.10.630.10">
    <property type="entry name" value="Cytochrome P450"/>
    <property type="match status" value="1"/>
</dbReference>
<evidence type="ECO:0000313" key="12">
    <source>
        <dbReference type="Proteomes" id="UP001316803"/>
    </source>
</evidence>
<evidence type="ECO:0008006" key="13">
    <source>
        <dbReference type="Google" id="ProtNLM"/>
    </source>
</evidence>
<dbReference type="Pfam" id="PF00067">
    <property type="entry name" value="p450"/>
    <property type="match status" value="1"/>
</dbReference>
<accession>A0AAN8EIG0</accession>
<dbReference type="PANTHER" id="PTHR46206">
    <property type="entry name" value="CYTOCHROME P450"/>
    <property type="match status" value="1"/>
</dbReference>
<comment type="caution">
    <text evidence="11">The sequence shown here is derived from an EMBL/GenBank/DDBJ whole genome shotgun (WGS) entry which is preliminary data.</text>
</comment>
<keyword evidence="12" id="KW-1185">Reference proteome</keyword>
<proteinExistence type="inferred from homology"/>
<keyword evidence="6 8" id="KW-0408">Iron</keyword>
<evidence type="ECO:0000256" key="7">
    <source>
        <dbReference type="ARBA" id="ARBA00023033"/>
    </source>
</evidence>
<evidence type="ECO:0000256" key="6">
    <source>
        <dbReference type="ARBA" id="ARBA00023004"/>
    </source>
</evidence>
<keyword evidence="10" id="KW-0812">Transmembrane</keyword>
<dbReference type="InterPro" id="IPR017972">
    <property type="entry name" value="Cyt_P450_CS"/>
</dbReference>